<comment type="caution">
    <text evidence="3">The sequence shown here is derived from an EMBL/GenBank/DDBJ whole genome shotgun (WGS) entry which is preliminary data.</text>
</comment>
<dbReference type="EMBL" id="SJPO01000016">
    <property type="protein sequence ID" value="TWT66346.1"/>
    <property type="molecule type" value="Genomic_DNA"/>
</dbReference>
<dbReference type="OrthoDB" id="262907at2"/>
<keyword evidence="2" id="KW-1133">Transmembrane helix</keyword>
<feature type="transmembrane region" description="Helical" evidence="2">
    <location>
        <begin position="323"/>
        <end position="342"/>
    </location>
</feature>
<reference evidence="3 4" key="1">
    <citation type="submission" date="2019-02" db="EMBL/GenBank/DDBJ databases">
        <title>Deep-cultivation of Planctomycetes and their phenomic and genomic characterization uncovers novel biology.</title>
        <authorList>
            <person name="Wiegand S."/>
            <person name="Jogler M."/>
            <person name="Boedeker C."/>
            <person name="Pinto D."/>
            <person name="Vollmers J."/>
            <person name="Rivas-Marin E."/>
            <person name="Kohn T."/>
            <person name="Peeters S.H."/>
            <person name="Heuer A."/>
            <person name="Rast P."/>
            <person name="Oberbeckmann S."/>
            <person name="Bunk B."/>
            <person name="Jeske O."/>
            <person name="Meyerdierks A."/>
            <person name="Storesund J.E."/>
            <person name="Kallscheuer N."/>
            <person name="Luecker S."/>
            <person name="Lage O.M."/>
            <person name="Pohl T."/>
            <person name="Merkel B.J."/>
            <person name="Hornburger P."/>
            <person name="Mueller R.-W."/>
            <person name="Bruemmer F."/>
            <person name="Labrenz M."/>
            <person name="Spormann A.M."/>
            <person name="Op Den Camp H."/>
            <person name="Overmann J."/>
            <person name="Amann R."/>
            <person name="Jetten M.S.M."/>
            <person name="Mascher T."/>
            <person name="Medema M.H."/>
            <person name="Devos D.P."/>
            <person name="Kaster A.-K."/>
            <person name="Ovreas L."/>
            <person name="Rohde M."/>
            <person name="Galperin M.Y."/>
            <person name="Jogler C."/>
        </authorList>
    </citation>
    <scope>NUCLEOTIDE SEQUENCE [LARGE SCALE GENOMIC DNA]</scope>
    <source>
        <strain evidence="3 4">Pla123a</strain>
    </source>
</reference>
<keyword evidence="2" id="KW-0472">Membrane</keyword>
<name>A0A5C5XSW6_9BACT</name>
<evidence type="ECO:0000313" key="4">
    <source>
        <dbReference type="Proteomes" id="UP000318478"/>
    </source>
</evidence>
<feature type="coiled-coil region" evidence="1">
    <location>
        <begin position="181"/>
        <end position="208"/>
    </location>
</feature>
<keyword evidence="1" id="KW-0175">Coiled coil</keyword>
<organism evidence="3 4">
    <name type="scientific">Posidoniimonas polymericola</name>
    <dbReference type="NCBI Taxonomy" id="2528002"/>
    <lineage>
        <taxon>Bacteria</taxon>
        <taxon>Pseudomonadati</taxon>
        <taxon>Planctomycetota</taxon>
        <taxon>Planctomycetia</taxon>
        <taxon>Pirellulales</taxon>
        <taxon>Lacipirellulaceae</taxon>
        <taxon>Posidoniimonas</taxon>
    </lineage>
</organism>
<dbReference type="AlphaFoldDB" id="A0A5C5XSW6"/>
<evidence type="ECO:0000256" key="1">
    <source>
        <dbReference type="SAM" id="Coils"/>
    </source>
</evidence>
<dbReference type="RefSeq" id="WP_146591594.1">
    <property type="nucleotide sequence ID" value="NZ_SJPO01000016.1"/>
</dbReference>
<keyword evidence="4" id="KW-1185">Reference proteome</keyword>
<feature type="coiled-coil region" evidence="1">
    <location>
        <begin position="80"/>
        <end position="118"/>
    </location>
</feature>
<accession>A0A5C5XSW6</accession>
<evidence type="ECO:0000313" key="3">
    <source>
        <dbReference type="EMBL" id="TWT66346.1"/>
    </source>
</evidence>
<feature type="transmembrane region" description="Helical" evidence="2">
    <location>
        <begin position="297"/>
        <end position="317"/>
    </location>
</feature>
<gene>
    <name evidence="3" type="ORF">Pla123a_47400</name>
</gene>
<sequence length="369" mass="40930">MTKAQLGGATVLCIVLMRLAAGYHFFSEGMKKFDPNYVKVTEGFLRGATGPLADQFHSLAPGPHQVYELLAEPKKWDSLAEEEQAEINKWQGEYSAYLAEVRKKNAEIEKKNKAEETNNPLELVDTQFPPRGSYSKWANQIAADWQDQLDAFASEASLDDEQSERARRAYLRAKIKLGQYFEDTAEEIEEYQHELWRLEELKAEVQNEGGTLPYIDDRIAQQEAEANTAPRPWISEVAAIEDRYHGELRDLAADADPTEVNEALNPPSELSRVNAIVTWVVVGSGALLFLGLFTRVAAVVAAGFLLSVIVTQPPWVYGANTQYFFYQLFEVTGLLTLAAVGAGRWLGIDGLLGACCCSGGRSGDQNKNS</sequence>
<dbReference type="Proteomes" id="UP000318478">
    <property type="component" value="Unassembled WGS sequence"/>
</dbReference>
<keyword evidence="2" id="KW-0812">Transmembrane</keyword>
<evidence type="ECO:0000256" key="2">
    <source>
        <dbReference type="SAM" id="Phobius"/>
    </source>
</evidence>
<proteinExistence type="predicted"/>
<protein>
    <submittedName>
        <fullName evidence="3">DoxX</fullName>
    </submittedName>
</protein>